<dbReference type="Proteomes" id="UP000324748">
    <property type="component" value="Unassembled WGS sequence"/>
</dbReference>
<accession>A0A5B0NXP8</accession>
<proteinExistence type="predicted"/>
<dbReference type="AlphaFoldDB" id="A0A5B0NXP8"/>
<dbReference type="EMBL" id="VSWC01000079">
    <property type="protein sequence ID" value="KAA1094021.1"/>
    <property type="molecule type" value="Genomic_DNA"/>
</dbReference>
<keyword evidence="2" id="KW-1185">Reference proteome</keyword>
<name>A0A5B0NXP8_PUCGR</name>
<gene>
    <name evidence="1" type="ORF">PGT21_006545</name>
</gene>
<evidence type="ECO:0000313" key="2">
    <source>
        <dbReference type="Proteomes" id="UP000324748"/>
    </source>
</evidence>
<reference evidence="1 2" key="1">
    <citation type="submission" date="2019-05" db="EMBL/GenBank/DDBJ databases">
        <title>Emergence of the Ug99 lineage of the wheat stem rust pathogen through somatic hybridization.</title>
        <authorList>
            <person name="Li F."/>
            <person name="Upadhyaya N.M."/>
            <person name="Sperschneider J."/>
            <person name="Matny O."/>
            <person name="Nguyen-Phuc H."/>
            <person name="Mago R."/>
            <person name="Raley C."/>
            <person name="Miller M.E."/>
            <person name="Silverstein K.A.T."/>
            <person name="Henningsen E."/>
            <person name="Hirsch C.D."/>
            <person name="Visser B."/>
            <person name="Pretorius Z.A."/>
            <person name="Steffenson B.J."/>
            <person name="Schwessinger B."/>
            <person name="Dodds P.N."/>
            <person name="Figueroa M."/>
        </authorList>
    </citation>
    <scope>NUCLEOTIDE SEQUENCE [LARGE SCALE GENOMIC DNA]</scope>
    <source>
        <strain evidence="1">21-0</strain>
    </source>
</reference>
<sequence length="64" mass="7431">MYAMVLSESSTYHTQFSSNSVFTNNLTRKKRVERHHHHPRFAWNKLRLIGLNRRGTPVGFAGSC</sequence>
<evidence type="ECO:0000313" key="1">
    <source>
        <dbReference type="EMBL" id="KAA1094021.1"/>
    </source>
</evidence>
<comment type="caution">
    <text evidence="1">The sequence shown here is derived from an EMBL/GenBank/DDBJ whole genome shotgun (WGS) entry which is preliminary data.</text>
</comment>
<protein>
    <submittedName>
        <fullName evidence="1">Uncharacterized protein</fullName>
    </submittedName>
</protein>
<organism evidence="1 2">
    <name type="scientific">Puccinia graminis f. sp. tritici</name>
    <dbReference type="NCBI Taxonomy" id="56615"/>
    <lineage>
        <taxon>Eukaryota</taxon>
        <taxon>Fungi</taxon>
        <taxon>Dikarya</taxon>
        <taxon>Basidiomycota</taxon>
        <taxon>Pucciniomycotina</taxon>
        <taxon>Pucciniomycetes</taxon>
        <taxon>Pucciniales</taxon>
        <taxon>Pucciniaceae</taxon>
        <taxon>Puccinia</taxon>
    </lineage>
</organism>